<feature type="compositionally biased region" description="Basic and acidic residues" evidence="1">
    <location>
        <begin position="384"/>
        <end position="398"/>
    </location>
</feature>
<keyword evidence="4" id="KW-1185">Reference proteome</keyword>
<reference evidence="3" key="1">
    <citation type="journal article" date="2021" name="J Fungi (Basel)">
        <title>Virulence traits and population genomics of the black yeast Aureobasidium melanogenum.</title>
        <authorList>
            <person name="Cernosa A."/>
            <person name="Sun X."/>
            <person name="Gostincar C."/>
            <person name="Fang C."/>
            <person name="Gunde-Cimerman N."/>
            <person name="Song Z."/>
        </authorList>
    </citation>
    <scope>NUCLEOTIDE SEQUENCE</scope>
    <source>
        <strain evidence="3">EXF-9298</strain>
    </source>
</reference>
<dbReference type="GO" id="GO:0005634">
    <property type="term" value="C:nucleus"/>
    <property type="evidence" value="ECO:0007669"/>
    <property type="project" value="TreeGrafter"/>
</dbReference>
<evidence type="ECO:0000256" key="1">
    <source>
        <dbReference type="SAM" id="MobiDB-lite"/>
    </source>
</evidence>
<evidence type="ECO:0000313" key="4">
    <source>
        <dbReference type="Proteomes" id="UP000729357"/>
    </source>
</evidence>
<dbReference type="Pfam" id="PF03399">
    <property type="entry name" value="SAC3_GANP"/>
    <property type="match status" value="1"/>
</dbReference>
<gene>
    <name evidence="3" type="ORF">KCU98_g18495</name>
</gene>
<dbReference type="GO" id="GO:0051225">
    <property type="term" value="P:spindle assembly"/>
    <property type="evidence" value="ECO:0007669"/>
    <property type="project" value="TreeGrafter"/>
</dbReference>
<sequence>MSTATQDQIRVRSAVAHVMMTERTYLLVHLLRLHWTEQDWLASNGSGSEVPQKIKDRNWIGFLRDAFPVNKLEEVQGSNPDKAAMRRRYLNQIYKVAEDEQMMRHRMGPMNQKRSYTAGAGWVPAGTQAAASACQSDRQDSEDEEDSPVLNSTTMARMKSRSEDYAMSPKSEEQAVNSESASSYSGVELMKESKVEQASFSGFLPADEVAVAGPSHGPDLKFDPADEPMTIPLGSVPPSEDMDFYEPSWGGSTTMVQRTPETYQQPQYAGTPNPWYGGASISHPQGQLPTVAVSNQPWNDYRHGFGPYQAETLPDRVMNEAVSHNAGFVNIHQMAMPAPFVQPIVTAADEGQHAMYQGSRMHYSHAPRDVLEVALNKSESQFLNEEKKGNDDDKHDSNETDDIDEIACGSANEPDTRRPLKMRYQHQRDAAVDDAPCPAKHSDPATVMSFVSGGRGGSSRGRGSSPFGAPAASKTTRPSFAPRARGNNQVRFNAQTRGASERGGRGSFRGSNASRGGGRGRGKTTPAPTPSPSPFAAPAQAQTPAQSSHASSSSSSSFADRFQALKKRREQERIHAIAQGFLADPDKPRTLAEAITPVGTCPDMCPEFERLERVVQKDVWGPELDDQGAPAEHRMVKKFRRAAAGIDEQLPSDLRPPSTLKETVDYLFNEMV</sequence>
<feature type="compositionally biased region" description="Low complexity" evidence="1">
    <location>
        <begin position="536"/>
        <end position="559"/>
    </location>
</feature>
<dbReference type="InterPro" id="IPR005062">
    <property type="entry name" value="SAC3/GANP/THP3_conserved"/>
</dbReference>
<evidence type="ECO:0000313" key="3">
    <source>
        <dbReference type="EMBL" id="KAG9944732.1"/>
    </source>
</evidence>
<comment type="caution">
    <text evidence="3">The sequence shown here is derived from an EMBL/GenBank/DDBJ whole genome shotgun (WGS) entry which is preliminary data.</text>
</comment>
<feature type="domain" description="SAC3/GANP/THP3 conserved" evidence="2">
    <location>
        <begin position="604"/>
        <end position="671"/>
    </location>
</feature>
<dbReference type="Proteomes" id="UP000729357">
    <property type="component" value="Unassembled WGS sequence"/>
</dbReference>
<dbReference type="GO" id="GO:0005819">
    <property type="term" value="C:spindle"/>
    <property type="evidence" value="ECO:0007669"/>
    <property type="project" value="TreeGrafter"/>
</dbReference>
<name>A0A9P8F6A7_AURME</name>
<dbReference type="InterPro" id="IPR045107">
    <property type="entry name" value="SAC3/GANP/THP3"/>
</dbReference>
<dbReference type="PANTHER" id="PTHR12436">
    <property type="entry name" value="80 KDA MCM3-ASSOCIATED PROTEIN"/>
    <property type="match status" value="1"/>
</dbReference>
<evidence type="ECO:0000259" key="2">
    <source>
        <dbReference type="Pfam" id="PF03399"/>
    </source>
</evidence>
<reference evidence="3" key="2">
    <citation type="submission" date="2021-08" db="EMBL/GenBank/DDBJ databases">
        <authorList>
            <person name="Gostincar C."/>
            <person name="Sun X."/>
            <person name="Song Z."/>
            <person name="Gunde-Cimerman N."/>
        </authorList>
    </citation>
    <scope>NUCLEOTIDE SEQUENCE</scope>
    <source>
        <strain evidence="3">EXF-9298</strain>
    </source>
</reference>
<feature type="compositionally biased region" description="Polar residues" evidence="1">
    <location>
        <begin position="486"/>
        <end position="496"/>
    </location>
</feature>
<organism evidence="3 4">
    <name type="scientific">Aureobasidium melanogenum</name>
    <name type="common">Aureobasidium pullulans var. melanogenum</name>
    <dbReference type="NCBI Taxonomy" id="46634"/>
    <lineage>
        <taxon>Eukaryota</taxon>
        <taxon>Fungi</taxon>
        <taxon>Dikarya</taxon>
        <taxon>Ascomycota</taxon>
        <taxon>Pezizomycotina</taxon>
        <taxon>Dothideomycetes</taxon>
        <taxon>Dothideomycetidae</taxon>
        <taxon>Dothideales</taxon>
        <taxon>Saccotheciaceae</taxon>
        <taxon>Aureobasidium</taxon>
    </lineage>
</organism>
<feature type="non-terminal residue" evidence="3">
    <location>
        <position position="1"/>
    </location>
</feature>
<feature type="region of interest" description="Disordered" evidence="1">
    <location>
        <begin position="381"/>
        <end position="570"/>
    </location>
</feature>
<accession>A0A9P8F6A7</accession>
<dbReference type="EMBL" id="JAHFXS010004959">
    <property type="protein sequence ID" value="KAG9944732.1"/>
    <property type="molecule type" value="Genomic_DNA"/>
</dbReference>
<proteinExistence type="predicted"/>
<dbReference type="PANTHER" id="PTHR12436:SF38">
    <property type="entry name" value="SAC3 DOMAIN-CONTAINING PROTEIN 1"/>
    <property type="match status" value="1"/>
</dbReference>
<feature type="region of interest" description="Disordered" evidence="1">
    <location>
        <begin position="127"/>
        <end position="180"/>
    </location>
</feature>
<protein>
    <recommendedName>
        <fullName evidence="2">SAC3/GANP/THP3 conserved domain-containing protein</fullName>
    </recommendedName>
</protein>
<dbReference type="AlphaFoldDB" id="A0A9P8F6A7"/>